<protein>
    <recommendedName>
        <fullName evidence="1">CN hydrolase domain-containing protein</fullName>
    </recommendedName>
</protein>
<dbReference type="GO" id="GO:0006107">
    <property type="term" value="P:oxaloacetate metabolic process"/>
    <property type="evidence" value="ECO:0007669"/>
    <property type="project" value="TreeGrafter"/>
</dbReference>
<feature type="domain" description="CN hydrolase" evidence="1">
    <location>
        <begin position="1"/>
        <end position="123"/>
    </location>
</feature>
<dbReference type="EnsemblPlants" id="AET4Gv20708800.2">
    <property type="protein sequence ID" value="AET4Gv20708800.2"/>
    <property type="gene ID" value="AET4Gv20708800"/>
</dbReference>
<reference evidence="2" key="3">
    <citation type="journal article" date="2017" name="Nature">
        <title>Genome sequence of the progenitor of the wheat D genome Aegilops tauschii.</title>
        <authorList>
            <person name="Luo M.C."/>
            <person name="Gu Y.Q."/>
            <person name="Puiu D."/>
            <person name="Wang H."/>
            <person name="Twardziok S.O."/>
            <person name="Deal K.R."/>
            <person name="Huo N."/>
            <person name="Zhu T."/>
            <person name="Wang L."/>
            <person name="Wang Y."/>
            <person name="McGuire P.E."/>
            <person name="Liu S."/>
            <person name="Long H."/>
            <person name="Ramasamy R.K."/>
            <person name="Rodriguez J.C."/>
            <person name="Van S.L."/>
            <person name="Yuan L."/>
            <person name="Wang Z."/>
            <person name="Xia Z."/>
            <person name="Xiao L."/>
            <person name="Anderson O.D."/>
            <person name="Ouyang S."/>
            <person name="Liang Y."/>
            <person name="Zimin A.V."/>
            <person name="Pertea G."/>
            <person name="Qi P."/>
            <person name="Bennetzen J.L."/>
            <person name="Dai X."/>
            <person name="Dawson M.W."/>
            <person name="Muller H.G."/>
            <person name="Kugler K."/>
            <person name="Rivarola-Duarte L."/>
            <person name="Spannagl M."/>
            <person name="Mayer K.F.X."/>
            <person name="Lu F.H."/>
            <person name="Bevan M.W."/>
            <person name="Leroy P."/>
            <person name="Li P."/>
            <person name="You F.M."/>
            <person name="Sun Q."/>
            <person name="Liu Z."/>
            <person name="Lyons E."/>
            <person name="Wicker T."/>
            <person name="Salzberg S.L."/>
            <person name="Devos K.M."/>
            <person name="Dvorak J."/>
        </authorList>
    </citation>
    <scope>NUCLEOTIDE SEQUENCE [LARGE SCALE GENOMIC DNA]</scope>
    <source>
        <strain evidence="2">cv. AL8/78</strain>
    </source>
</reference>
<dbReference type="Pfam" id="PF00795">
    <property type="entry name" value="CN_hydrolase"/>
    <property type="match status" value="1"/>
</dbReference>
<dbReference type="PROSITE" id="PS50263">
    <property type="entry name" value="CN_HYDROLASE"/>
    <property type="match status" value="1"/>
</dbReference>
<dbReference type="GO" id="GO:0006541">
    <property type="term" value="P:glutamine metabolic process"/>
    <property type="evidence" value="ECO:0007669"/>
    <property type="project" value="TreeGrafter"/>
</dbReference>
<reference evidence="3" key="1">
    <citation type="journal article" date="2014" name="Science">
        <title>Ancient hybridizations among the ancestral genomes of bread wheat.</title>
        <authorList>
            <consortium name="International Wheat Genome Sequencing Consortium,"/>
            <person name="Marcussen T."/>
            <person name="Sandve S.R."/>
            <person name="Heier L."/>
            <person name="Spannagl M."/>
            <person name="Pfeifer M."/>
            <person name="Jakobsen K.S."/>
            <person name="Wulff B.B."/>
            <person name="Steuernagel B."/>
            <person name="Mayer K.F."/>
            <person name="Olsen O.A."/>
        </authorList>
    </citation>
    <scope>NUCLEOTIDE SEQUENCE [LARGE SCALE GENOMIC DNA]</scope>
    <source>
        <strain evidence="3">cv. AL8/78</strain>
    </source>
</reference>
<reference evidence="2" key="4">
    <citation type="submission" date="2019-03" db="UniProtKB">
        <authorList>
            <consortium name="EnsemblPlants"/>
        </authorList>
    </citation>
    <scope>IDENTIFICATION</scope>
</reference>
<dbReference type="Gramene" id="AET4Gv20708800.2">
    <property type="protein sequence ID" value="AET4Gv20708800.2"/>
    <property type="gene ID" value="AET4Gv20708800"/>
</dbReference>
<dbReference type="GO" id="GO:0005739">
    <property type="term" value="C:mitochondrion"/>
    <property type="evidence" value="ECO:0007669"/>
    <property type="project" value="TreeGrafter"/>
</dbReference>
<evidence type="ECO:0000313" key="3">
    <source>
        <dbReference type="Proteomes" id="UP000015105"/>
    </source>
</evidence>
<accession>A0A453IWL3</accession>
<dbReference type="PANTHER" id="PTHR23088">
    <property type="entry name" value="NITRILASE-RELATED"/>
    <property type="match status" value="1"/>
</dbReference>
<dbReference type="InterPro" id="IPR036526">
    <property type="entry name" value="C-N_Hydrolase_sf"/>
</dbReference>
<proteinExistence type="predicted"/>
<sequence length="123" mass="13833">MMSDVARSLQITLVDGKLKGKHRKVHLFDIDIPGKITFQESKTLTAGQDLTIVDTDVGRIGIGICYDIRFQELAMLYAARGAHLLCYPGAFNMTTGPLHWELLQRARYEEHCCAALHFSVQKL</sequence>
<keyword evidence="3" id="KW-1185">Reference proteome</keyword>
<name>A0A453IWL3_AEGTS</name>
<organism evidence="2 3">
    <name type="scientific">Aegilops tauschii subsp. strangulata</name>
    <name type="common">Goatgrass</name>
    <dbReference type="NCBI Taxonomy" id="200361"/>
    <lineage>
        <taxon>Eukaryota</taxon>
        <taxon>Viridiplantae</taxon>
        <taxon>Streptophyta</taxon>
        <taxon>Embryophyta</taxon>
        <taxon>Tracheophyta</taxon>
        <taxon>Spermatophyta</taxon>
        <taxon>Magnoliopsida</taxon>
        <taxon>Liliopsida</taxon>
        <taxon>Poales</taxon>
        <taxon>Poaceae</taxon>
        <taxon>BOP clade</taxon>
        <taxon>Pooideae</taxon>
        <taxon>Triticodae</taxon>
        <taxon>Triticeae</taxon>
        <taxon>Triticinae</taxon>
        <taxon>Aegilops</taxon>
    </lineage>
</organism>
<dbReference type="InterPro" id="IPR003010">
    <property type="entry name" value="C-N_Hydrolase"/>
</dbReference>
<dbReference type="SUPFAM" id="SSF56317">
    <property type="entry name" value="Carbon-nitrogen hydrolase"/>
    <property type="match status" value="1"/>
</dbReference>
<dbReference type="GO" id="GO:0006528">
    <property type="term" value="P:asparagine metabolic process"/>
    <property type="evidence" value="ECO:0007669"/>
    <property type="project" value="TreeGrafter"/>
</dbReference>
<reference evidence="3" key="2">
    <citation type="journal article" date="2017" name="Nat. Plants">
        <title>The Aegilops tauschii genome reveals multiple impacts of transposons.</title>
        <authorList>
            <person name="Zhao G."/>
            <person name="Zou C."/>
            <person name="Li K."/>
            <person name="Wang K."/>
            <person name="Li T."/>
            <person name="Gao L."/>
            <person name="Zhang X."/>
            <person name="Wang H."/>
            <person name="Yang Z."/>
            <person name="Liu X."/>
            <person name="Jiang W."/>
            <person name="Mao L."/>
            <person name="Kong X."/>
            <person name="Jiao Y."/>
            <person name="Jia J."/>
        </authorList>
    </citation>
    <scope>NUCLEOTIDE SEQUENCE [LARGE SCALE GENOMIC DNA]</scope>
    <source>
        <strain evidence="3">cv. AL8/78</strain>
    </source>
</reference>
<evidence type="ECO:0000259" key="1">
    <source>
        <dbReference type="PROSITE" id="PS50263"/>
    </source>
</evidence>
<reference evidence="2" key="5">
    <citation type="journal article" date="2021" name="G3 (Bethesda)">
        <title>Aegilops tauschii genome assembly Aet v5.0 features greater sequence contiguity and improved annotation.</title>
        <authorList>
            <person name="Wang L."/>
            <person name="Zhu T."/>
            <person name="Rodriguez J.C."/>
            <person name="Deal K.R."/>
            <person name="Dubcovsky J."/>
            <person name="McGuire P.E."/>
            <person name="Lux T."/>
            <person name="Spannagl M."/>
            <person name="Mayer K.F.X."/>
            <person name="Baldrich P."/>
            <person name="Meyers B.C."/>
            <person name="Huo N."/>
            <person name="Gu Y.Q."/>
            <person name="Zhou H."/>
            <person name="Devos K.M."/>
            <person name="Bennetzen J.L."/>
            <person name="Unver T."/>
            <person name="Budak H."/>
            <person name="Gulick P.J."/>
            <person name="Galiba G."/>
            <person name="Kalapos B."/>
            <person name="Nelson D.R."/>
            <person name="Li P."/>
            <person name="You F.M."/>
            <person name="Luo M.C."/>
            <person name="Dvorak J."/>
        </authorList>
    </citation>
    <scope>NUCLEOTIDE SEQUENCE [LARGE SCALE GENOMIC DNA]</scope>
    <source>
        <strain evidence="2">cv. AL8/78</strain>
    </source>
</reference>
<dbReference type="GO" id="GO:0050152">
    <property type="term" value="F:omega-amidase activity"/>
    <property type="evidence" value="ECO:0007669"/>
    <property type="project" value="TreeGrafter"/>
</dbReference>
<evidence type="ECO:0000313" key="2">
    <source>
        <dbReference type="EnsemblPlants" id="AET4Gv20708800.2"/>
    </source>
</evidence>
<dbReference type="Proteomes" id="UP000015105">
    <property type="component" value="Chromosome 4D"/>
</dbReference>
<dbReference type="AlphaFoldDB" id="A0A453IWL3"/>
<dbReference type="Gene3D" id="3.60.110.10">
    <property type="entry name" value="Carbon-nitrogen hydrolase"/>
    <property type="match status" value="1"/>
</dbReference>
<dbReference type="PANTHER" id="PTHR23088:SF30">
    <property type="entry name" value="OMEGA-AMIDASE NIT2"/>
    <property type="match status" value="1"/>
</dbReference>